<dbReference type="SUPFAM" id="SSF55248">
    <property type="entry name" value="PCD-like"/>
    <property type="match status" value="1"/>
</dbReference>
<comment type="catalytic activity">
    <reaction evidence="1">
        <text>(4aS,6R)-4a-hydroxy-L-erythro-5,6,7,8-tetrahydrobiopterin = (6R)-L-erythro-6,7-dihydrobiopterin + H2O</text>
        <dbReference type="Rhea" id="RHEA:11920"/>
        <dbReference type="ChEBI" id="CHEBI:15377"/>
        <dbReference type="ChEBI" id="CHEBI:15642"/>
        <dbReference type="ChEBI" id="CHEBI:43120"/>
        <dbReference type="EC" id="4.2.1.96"/>
    </reaction>
</comment>
<keyword evidence="4" id="KW-0456">Lyase</keyword>
<dbReference type="GO" id="GO:0006729">
    <property type="term" value="P:tetrahydrobiopterin biosynthetic process"/>
    <property type="evidence" value="ECO:0007669"/>
    <property type="project" value="InterPro"/>
</dbReference>
<dbReference type="RefSeq" id="WP_090208138.1">
    <property type="nucleotide sequence ID" value="NZ_FOFO01000022.1"/>
</dbReference>
<evidence type="ECO:0000313" key="6">
    <source>
        <dbReference type="Proteomes" id="UP000199496"/>
    </source>
</evidence>
<evidence type="ECO:0000256" key="1">
    <source>
        <dbReference type="ARBA" id="ARBA00001554"/>
    </source>
</evidence>
<dbReference type="EC" id="4.2.1.96" evidence="3"/>
<sequence>MHPDWTRRERPLRLERRLAFPDYEATRRFLEQAGALSEREGVYPDISFGRTYVNMTLHADDNATELSDAQHRFVTALDTLQPTDTNEAHP</sequence>
<dbReference type="OrthoDB" id="5297462at2"/>
<dbReference type="Gene3D" id="3.30.1360.20">
    <property type="entry name" value="Transcriptional coactivator/pterin dehydratase"/>
    <property type="match status" value="1"/>
</dbReference>
<dbReference type="InterPro" id="IPR001533">
    <property type="entry name" value="Pterin_deHydtase"/>
</dbReference>
<dbReference type="GO" id="GO:0008124">
    <property type="term" value="F:4-alpha-hydroxytetrahydrobiopterin dehydratase activity"/>
    <property type="evidence" value="ECO:0007669"/>
    <property type="project" value="UniProtKB-EC"/>
</dbReference>
<dbReference type="AlphaFoldDB" id="A0A1H9EQ51"/>
<dbReference type="InterPro" id="IPR036428">
    <property type="entry name" value="PCD_sf"/>
</dbReference>
<dbReference type="EMBL" id="FOFO01000022">
    <property type="protein sequence ID" value="SEQ27896.1"/>
    <property type="molecule type" value="Genomic_DNA"/>
</dbReference>
<reference evidence="5 6" key="1">
    <citation type="submission" date="2016-10" db="EMBL/GenBank/DDBJ databases">
        <authorList>
            <person name="de Groot N.N."/>
        </authorList>
    </citation>
    <scope>NUCLEOTIDE SEQUENCE [LARGE SCALE GENOMIC DNA]</scope>
    <source>
        <strain evidence="5 6">B7-7</strain>
    </source>
</reference>
<organism evidence="5 6">
    <name type="scientific">Ectothiorhodospira magna</name>
    <dbReference type="NCBI Taxonomy" id="867345"/>
    <lineage>
        <taxon>Bacteria</taxon>
        <taxon>Pseudomonadati</taxon>
        <taxon>Pseudomonadota</taxon>
        <taxon>Gammaproteobacteria</taxon>
        <taxon>Chromatiales</taxon>
        <taxon>Ectothiorhodospiraceae</taxon>
        <taxon>Ectothiorhodospira</taxon>
    </lineage>
</organism>
<keyword evidence="6" id="KW-1185">Reference proteome</keyword>
<evidence type="ECO:0000313" key="5">
    <source>
        <dbReference type="EMBL" id="SEQ27896.1"/>
    </source>
</evidence>
<dbReference type="Pfam" id="PF01329">
    <property type="entry name" value="Pterin_4a"/>
    <property type="match status" value="1"/>
</dbReference>
<proteinExistence type="inferred from homology"/>
<accession>A0A1H9EQ51</accession>
<evidence type="ECO:0000256" key="3">
    <source>
        <dbReference type="ARBA" id="ARBA00013252"/>
    </source>
</evidence>
<dbReference type="Proteomes" id="UP000199496">
    <property type="component" value="Unassembled WGS sequence"/>
</dbReference>
<name>A0A1H9EQ51_9GAMM</name>
<comment type="similarity">
    <text evidence="2">Belongs to the pterin-4-alpha-carbinolamine dehydratase family.</text>
</comment>
<dbReference type="STRING" id="867345.SAMN05421693_12256"/>
<evidence type="ECO:0000256" key="4">
    <source>
        <dbReference type="ARBA" id="ARBA00023239"/>
    </source>
</evidence>
<gene>
    <name evidence="5" type="ORF">SAMN05421693_12256</name>
</gene>
<evidence type="ECO:0000256" key="2">
    <source>
        <dbReference type="ARBA" id="ARBA00006472"/>
    </source>
</evidence>
<protein>
    <recommendedName>
        <fullName evidence="3">4a-hydroxytetrahydrobiopterin dehydratase</fullName>
        <ecNumber evidence="3">4.2.1.96</ecNumber>
    </recommendedName>
</protein>